<gene>
    <name evidence="4" type="ORF">AQUCO_05300003v1</name>
</gene>
<name>A0A2G5CHZ4_AQUCA</name>
<evidence type="ECO:0000256" key="3">
    <source>
        <dbReference type="PROSITE-ProRule" id="PRU00708"/>
    </source>
</evidence>
<dbReference type="InParanoid" id="A0A2G5CHZ4"/>
<sequence length="479" mass="54897">MMKLAFFSNGFKSTNSKSLMRDLFFSTETQTSKPKTNIDILYDKISSLVDQKESVIPILDQWNQQGKSVKQHELQSLIRQFRDSKRFNHALEISQWMSNQGRFPISPSDNAVRLGLISTVCGIEEAEKYFFNLPKEAKRSQVYHVLLEDYAQNKSVKKAESLMGLMRKSGLVKASHDYNLMLNVYANAGQCEELDALVKEMNDEGVCPNKVTFKVRFNAYAATSEIIRMEKILQGMEGDPDIVLDSLCYVTAANAYIKAGATYKALDMLKKSEKGFTMNKRRLTYNSLLKLYASIGRKDDLYRIWNQYKASGEVYSIAHHFMIASLIKVNDIVGAEKFLEEFESRYTRYDFRDYVIAAYWENNLLEKAMDKGMKPFGTTLEILATGYIASDHIPKAVEAIRTAFLIRRPGWKPSRDILAACLLHVKQQEDAKQTKEFLRFLGAPSHISTDNCERLLDYYYNSEPEFGKVEEEMDAACVR</sequence>
<dbReference type="AlphaFoldDB" id="A0A2G5CHZ4"/>
<keyword evidence="5" id="KW-1185">Reference proteome</keyword>
<keyword evidence="2" id="KW-0677">Repeat</keyword>
<dbReference type="NCBIfam" id="TIGR00756">
    <property type="entry name" value="PPR"/>
    <property type="match status" value="1"/>
</dbReference>
<dbReference type="STRING" id="218851.A0A2G5CHZ4"/>
<organism evidence="4 5">
    <name type="scientific">Aquilegia coerulea</name>
    <name type="common">Rocky mountain columbine</name>
    <dbReference type="NCBI Taxonomy" id="218851"/>
    <lineage>
        <taxon>Eukaryota</taxon>
        <taxon>Viridiplantae</taxon>
        <taxon>Streptophyta</taxon>
        <taxon>Embryophyta</taxon>
        <taxon>Tracheophyta</taxon>
        <taxon>Spermatophyta</taxon>
        <taxon>Magnoliopsida</taxon>
        <taxon>Ranunculales</taxon>
        <taxon>Ranunculaceae</taxon>
        <taxon>Thalictroideae</taxon>
        <taxon>Aquilegia</taxon>
    </lineage>
</organism>
<evidence type="ECO:0000313" key="4">
    <source>
        <dbReference type="EMBL" id="PIA30860.1"/>
    </source>
</evidence>
<dbReference type="PANTHER" id="PTHR45717:SF10">
    <property type="entry name" value="OS10G0501000 PROTEIN"/>
    <property type="match status" value="1"/>
</dbReference>
<dbReference type="Proteomes" id="UP000230069">
    <property type="component" value="Unassembled WGS sequence"/>
</dbReference>
<dbReference type="EMBL" id="KZ305070">
    <property type="protein sequence ID" value="PIA30860.1"/>
    <property type="molecule type" value="Genomic_DNA"/>
</dbReference>
<dbReference type="Pfam" id="PF01535">
    <property type="entry name" value="PPR"/>
    <property type="match status" value="1"/>
</dbReference>
<feature type="repeat" description="PPR" evidence="3">
    <location>
        <begin position="174"/>
        <end position="208"/>
    </location>
</feature>
<dbReference type="InterPro" id="IPR002885">
    <property type="entry name" value="PPR_rpt"/>
</dbReference>
<evidence type="ECO:0000256" key="1">
    <source>
        <dbReference type="ARBA" id="ARBA00007626"/>
    </source>
</evidence>
<dbReference type="Pfam" id="PF13041">
    <property type="entry name" value="PPR_2"/>
    <property type="match status" value="1"/>
</dbReference>
<evidence type="ECO:0000313" key="5">
    <source>
        <dbReference type="Proteomes" id="UP000230069"/>
    </source>
</evidence>
<evidence type="ECO:0000256" key="2">
    <source>
        <dbReference type="ARBA" id="ARBA00022737"/>
    </source>
</evidence>
<dbReference type="GO" id="GO:0005739">
    <property type="term" value="C:mitochondrion"/>
    <property type="evidence" value="ECO:0007669"/>
    <property type="project" value="TreeGrafter"/>
</dbReference>
<dbReference type="GO" id="GO:0003729">
    <property type="term" value="F:mRNA binding"/>
    <property type="evidence" value="ECO:0007669"/>
    <property type="project" value="UniProtKB-ARBA"/>
</dbReference>
<dbReference type="PANTHER" id="PTHR45717">
    <property type="entry name" value="OS12G0527900 PROTEIN"/>
    <property type="match status" value="1"/>
</dbReference>
<protein>
    <recommendedName>
        <fullName evidence="6">Pentacotripeptide-repeat region of PRORP domain-containing protein</fullName>
    </recommendedName>
</protein>
<reference evidence="4 5" key="1">
    <citation type="submission" date="2017-09" db="EMBL/GenBank/DDBJ databases">
        <title>WGS assembly of Aquilegia coerulea Goldsmith.</title>
        <authorList>
            <person name="Hodges S."/>
            <person name="Kramer E."/>
            <person name="Nordborg M."/>
            <person name="Tomkins J."/>
            <person name="Borevitz J."/>
            <person name="Derieg N."/>
            <person name="Yan J."/>
            <person name="Mihaltcheva S."/>
            <person name="Hayes R.D."/>
            <person name="Rokhsar D."/>
        </authorList>
    </citation>
    <scope>NUCLEOTIDE SEQUENCE [LARGE SCALE GENOMIC DNA]</scope>
    <source>
        <strain evidence="5">cv. Goldsmith</strain>
    </source>
</reference>
<proteinExistence type="inferred from homology"/>
<comment type="similarity">
    <text evidence="1">Belongs to the PPR family. P subfamily.</text>
</comment>
<dbReference type="Gene3D" id="1.25.40.10">
    <property type="entry name" value="Tetratricopeptide repeat domain"/>
    <property type="match status" value="2"/>
</dbReference>
<evidence type="ECO:0008006" key="6">
    <source>
        <dbReference type="Google" id="ProtNLM"/>
    </source>
</evidence>
<dbReference type="InterPro" id="IPR011990">
    <property type="entry name" value="TPR-like_helical_dom_sf"/>
</dbReference>
<dbReference type="PROSITE" id="PS51375">
    <property type="entry name" value="PPR"/>
    <property type="match status" value="1"/>
</dbReference>
<accession>A0A2G5CHZ4</accession>